<dbReference type="Proteomes" id="UP001215151">
    <property type="component" value="Unassembled WGS sequence"/>
</dbReference>
<evidence type="ECO:0000259" key="2">
    <source>
        <dbReference type="Pfam" id="PF13391"/>
    </source>
</evidence>
<name>A0AAD7TXW6_9APHY</name>
<organism evidence="3 4">
    <name type="scientific">Trametes cubensis</name>
    <dbReference type="NCBI Taxonomy" id="1111947"/>
    <lineage>
        <taxon>Eukaryota</taxon>
        <taxon>Fungi</taxon>
        <taxon>Dikarya</taxon>
        <taxon>Basidiomycota</taxon>
        <taxon>Agaricomycotina</taxon>
        <taxon>Agaricomycetes</taxon>
        <taxon>Polyporales</taxon>
        <taxon>Polyporaceae</taxon>
        <taxon>Trametes</taxon>
    </lineage>
</organism>
<keyword evidence="4" id="KW-1185">Reference proteome</keyword>
<dbReference type="EMBL" id="JAPEVG010000092">
    <property type="protein sequence ID" value="KAJ8483503.1"/>
    <property type="molecule type" value="Genomic_DNA"/>
</dbReference>
<gene>
    <name evidence="3" type="ORF">ONZ51_g4660</name>
</gene>
<feature type="region of interest" description="Disordered" evidence="1">
    <location>
        <begin position="105"/>
        <end position="131"/>
    </location>
</feature>
<evidence type="ECO:0000313" key="3">
    <source>
        <dbReference type="EMBL" id="KAJ8483503.1"/>
    </source>
</evidence>
<dbReference type="AlphaFoldDB" id="A0AAD7TXW6"/>
<reference evidence="3" key="1">
    <citation type="submission" date="2022-11" db="EMBL/GenBank/DDBJ databases">
        <title>Genome Sequence of Cubamyces cubensis.</title>
        <authorList>
            <person name="Buettner E."/>
        </authorList>
    </citation>
    <scope>NUCLEOTIDE SEQUENCE</scope>
    <source>
        <strain evidence="3">MPL-01</strain>
    </source>
</reference>
<feature type="domain" description="HNH nuclease" evidence="2">
    <location>
        <begin position="207"/>
        <end position="277"/>
    </location>
</feature>
<proteinExistence type="predicted"/>
<sequence length="379" mass="40482">MPALTVATESQSLAAEATTIVRKFAHLRDQALLLALVEYAPNEKAKANVAHKIIQCGDSYKSEGDSRCLSQVADFFWRNVILPGSVSAALTAAPNSLVAHCPVRVTGGKTPEPRSRLSQSGLSSAGDVRSPAETEAINDLKTVIETAAARDNHRCVISGKLDPESIASGMEPVWDHGTRLLVLPPTRTLLTHDLSPEALSIPGNGLEVTRVAHIIPFSLRDSSRATSGHLPSIWSALECFGGINLGALMHGGINSLDNVITLSATVHRYFTELQVALEPIPDSPNTYAVRTWGKVAPRLGLPKTVKLLSTSPDAPLPNPAYLALHCAICRVLWASARGEELKDVLDDLEEVAMLASDGSSANLINIAIYRSLAFSRVEA</sequence>
<evidence type="ECO:0000256" key="1">
    <source>
        <dbReference type="SAM" id="MobiDB-lite"/>
    </source>
</evidence>
<dbReference type="Pfam" id="PF13391">
    <property type="entry name" value="HNH_2"/>
    <property type="match status" value="1"/>
</dbReference>
<evidence type="ECO:0000313" key="4">
    <source>
        <dbReference type="Proteomes" id="UP001215151"/>
    </source>
</evidence>
<protein>
    <recommendedName>
        <fullName evidence="2">HNH nuclease domain-containing protein</fullName>
    </recommendedName>
</protein>
<accession>A0AAD7TXW6</accession>
<dbReference type="InterPro" id="IPR003615">
    <property type="entry name" value="HNH_nuc"/>
</dbReference>
<comment type="caution">
    <text evidence="3">The sequence shown here is derived from an EMBL/GenBank/DDBJ whole genome shotgun (WGS) entry which is preliminary data.</text>
</comment>